<proteinExistence type="predicted"/>
<dbReference type="PROSITE" id="PS00107">
    <property type="entry name" value="PROTEIN_KINASE_ATP"/>
    <property type="match status" value="1"/>
</dbReference>
<accession>A0A6C0LXA3</accession>
<evidence type="ECO:0008006" key="2">
    <source>
        <dbReference type="Google" id="ProtNLM"/>
    </source>
</evidence>
<dbReference type="SUPFAM" id="SSF56112">
    <property type="entry name" value="Protein kinase-like (PK-like)"/>
    <property type="match status" value="1"/>
</dbReference>
<organism evidence="1">
    <name type="scientific">viral metagenome</name>
    <dbReference type="NCBI Taxonomy" id="1070528"/>
    <lineage>
        <taxon>unclassified sequences</taxon>
        <taxon>metagenomes</taxon>
        <taxon>organismal metagenomes</taxon>
    </lineage>
</organism>
<sequence>MEYTRPQASMLTNAICAGLPVRDLMYYQPFTDAIVSEAFLCGDVLGHGAFGRVYDIDVSPKVIAIKCFNDESARRVF</sequence>
<reference evidence="1" key="1">
    <citation type="journal article" date="2020" name="Nature">
        <title>Giant virus diversity and host interactions through global metagenomics.</title>
        <authorList>
            <person name="Schulz F."/>
            <person name="Roux S."/>
            <person name="Paez-Espino D."/>
            <person name="Jungbluth S."/>
            <person name="Walsh D.A."/>
            <person name="Denef V.J."/>
            <person name="McMahon K.D."/>
            <person name="Konstantinidis K.T."/>
            <person name="Eloe-Fadrosh E.A."/>
            <person name="Kyrpides N.C."/>
            <person name="Woyke T."/>
        </authorList>
    </citation>
    <scope>NUCLEOTIDE SEQUENCE</scope>
    <source>
        <strain evidence="1">GVMAG-S-1029409-49</strain>
    </source>
</reference>
<dbReference type="GO" id="GO:0005524">
    <property type="term" value="F:ATP binding"/>
    <property type="evidence" value="ECO:0007669"/>
    <property type="project" value="InterPro"/>
</dbReference>
<dbReference type="AlphaFoldDB" id="A0A6C0LXA3"/>
<dbReference type="InterPro" id="IPR011009">
    <property type="entry name" value="Kinase-like_dom_sf"/>
</dbReference>
<protein>
    <recommendedName>
        <fullName evidence="2">Protein kinase domain-containing protein</fullName>
    </recommendedName>
</protein>
<name>A0A6C0LXA3_9ZZZZ</name>
<evidence type="ECO:0000313" key="1">
    <source>
        <dbReference type="EMBL" id="QHU35476.1"/>
    </source>
</evidence>
<dbReference type="InterPro" id="IPR017441">
    <property type="entry name" value="Protein_kinase_ATP_BS"/>
</dbReference>
<dbReference type="EMBL" id="MN740609">
    <property type="protein sequence ID" value="QHU35476.1"/>
    <property type="molecule type" value="Genomic_DNA"/>
</dbReference>